<organism evidence="2 3">
    <name type="scientific">Pleurodeles waltl</name>
    <name type="common">Iberian ribbed newt</name>
    <dbReference type="NCBI Taxonomy" id="8319"/>
    <lineage>
        <taxon>Eukaryota</taxon>
        <taxon>Metazoa</taxon>
        <taxon>Chordata</taxon>
        <taxon>Craniata</taxon>
        <taxon>Vertebrata</taxon>
        <taxon>Euteleostomi</taxon>
        <taxon>Amphibia</taxon>
        <taxon>Batrachia</taxon>
        <taxon>Caudata</taxon>
        <taxon>Salamandroidea</taxon>
        <taxon>Salamandridae</taxon>
        <taxon>Pleurodelinae</taxon>
        <taxon>Pleurodeles</taxon>
    </lineage>
</organism>
<feature type="compositionally biased region" description="Polar residues" evidence="1">
    <location>
        <begin position="121"/>
        <end position="132"/>
    </location>
</feature>
<name>A0AAV7N2J5_PLEWA</name>
<dbReference type="Proteomes" id="UP001066276">
    <property type="component" value="Chromosome 9"/>
</dbReference>
<evidence type="ECO:0000313" key="3">
    <source>
        <dbReference type="Proteomes" id="UP001066276"/>
    </source>
</evidence>
<accession>A0AAV7N2J5</accession>
<proteinExistence type="predicted"/>
<dbReference type="AlphaFoldDB" id="A0AAV7N2J5"/>
<sequence>MRRFYSRQAKCSFSSWSPKQRVQYFLTGQAHNWAANATSASRFTAQRSTAYCAGSTTVCLAASRCSSTAPTQQIQCPSPGPRSSPSTGADKQAQPWPSSVAQAQSSTGPDQLGDRVRPRSGTASQQHQQVRNPSIPPPAAWHDPPDPLGPRSVGQNPQNGPCGCLRGTGTFPCMGGGNL</sequence>
<comment type="caution">
    <text evidence="2">The sequence shown here is derived from an EMBL/GenBank/DDBJ whole genome shotgun (WGS) entry which is preliminary data.</text>
</comment>
<reference evidence="2" key="1">
    <citation type="journal article" date="2022" name="bioRxiv">
        <title>Sequencing and chromosome-scale assembly of the giantPleurodeles waltlgenome.</title>
        <authorList>
            <person name="Brown T."/>
            <person name="Elewa A."/>
            <person name="Iarovenko S."/>
            <person name="Subramanian E."/>
            <person name="Araus A.J."/>
            <person name="Petzold A."/>
            <person name="Susuki M."/>
            <person name="Suzuki K.-i.T."/>
            <person name="Hayashi T."/>
            <person name="Toyoda A."/>
            <person name="Oliveira C."/>
            <person name="Osipova E."/>
            <person name="Leigh N.D."/>
            <person name="Simon A."/>
            <person name="Yun M.H."/>
        </authorList>
    </citation>
    <scope>NUCLEOTIDE SEQUENCE</scope>
    <source>
        <strain evidence="2">20211129_DDA</strain>
        <tissue evidence="2">Liver</tissue>
    </source>
</reference>
<gene>
    <name evidence="2" type="ORF">NDU88_007605</name>
</gene>
<dbReference type="EMBL" id="JANPWB010000013">
    <property type="protein sequence ID" value="KAJ1110250.1"/>
    <property type="molecule type" value="Genomic_DNA"/>
</dbReference>
<protein>
    <submittedName>
        <fullName evidence="2">Uncharacterized protein</fullName>
    </submittedName>
</protein>
<feature type="compositionally biased region" description="Polar residues" evidence="1">
    <location>
        <begin position="95"/>
        <end position="109"/>
    </location>
</feature>
<keyword evidence="3" id="KW-1185">Reference proteome</keyword>
<evidence type="ECO:0000256" key="1">
    <source>
        <dbReference type="SAM" id="MobiDB-lite"/>
    </source>
</evidence>
<evidence type="ECO:0000313" key="2">
    <source>
        <dbReference type="EMBL" id="KAJ1110250.1"/>
    </source>
</evidence>
<feature type="region of interest" description="Disordered" evidence="1">
    <location>
        <begin position="70"/>
        <end position="169"/>
    </location>
</feature>